<feature type="domain" description="TraG P-loop" evidence="7">
    <location>
        <begin position="571"/>
        <end position="693"/>
    </location>
</feature>
<name>A0A1I4ISH1_9HYPH</name>
<dbReference type="Pfam" id="PF19044">
    <property type="entry name" value="P-loop_TraG"/>
    <property type="match status" value="1"/>
</dbReference>
<dbReference type="Pfam" id="PF03135">
    <property type="entry name" value="CagE_TrbE_VirB"/>
    <property type="match status" value="1"/>
</dbReference>
<dbReference type="RefSeq" id="WP_091949862.1">
    <property type="nucleotide sequence ID" value="NZ_FOSV01000018.1"/>
</dbReference>
<dbReference type="AlphaFoldDB" id="A0A1I4ISH1"/>
<dbReference type="OrthoDB" id="9816422at2"/>
<dbReference type="InterPro" id="IPR027417">
    <property type="entry name" value="P-loop_NTPase"/>
</dbReference>
<evidence type="ECO:0000259" key="7">
    <source>
        <dbReference type="Pfam" id="PF19044"/>
    </source>
</evidence>
<proteinExistence type="inferred from homology"/>
<dbReference type="Gene3D" id="3.40.50.300">
    <property type="entry name" value="P-loop containing nucleotide triphosphate hydrolases"/>
    <property type="match status" value="1"/>
</dbReference>
<dbReference type="PANTHER" id="PTHR30121:SF12">
    <property type="entry name" value="TYPE IV SECRETION SYSTEM PROTEIN CAGE"/>
    <property type="match status" value="1"/>
</dbReference>
<dbReference type="STRING" id="414703.SAMN04488125_11841"/>
<dbReference type="EMBL" id="FOSV01000018">
    <property type="protein sequence ID" value="SFL57308.1"/>
    <property type="molecule type" value="Genomic_DNA"/>
</dbReference>
<evidence type="ECO:0000313" key="9">
    <source>
        <dbReference type="Proteomes" id="UP000198804"/>
    </source>
</evidence>
<accession>A0A1I4ISH1</accession>
<evidence type="ECO:0000256" key="4">
    <source>
        <dbReference type="ARBA" id="ARBA00023026"/>
    </source>
</evidence>
<evidence type="ECO:0000256" key="3">
    <source>
        <dbReference type="ARBA" id="ARBA00022840"/>
    </source>
</evidence>
<organism evidence="8 9">
    <name type="scientific">Methylorubrum salsuginis</name>
    <dbReference type="NCBI Taxonomy" id="414703"/>
    <lineage>
        <taxon>Bacteria</taxon>
        <taxon>Pseudomonadati</taxon>
        <taxon>Pseudomonadota</taxon>
        <taxon>Alphaproteobacteria</taxon>
        <taxon>Hyphomicrobiales</taxon>
        <taxon>Methylobacteriaceae</taxon>
        <taxon>Methylorubrum</taxon>
    </lineage>
</organism>
<dbReference type="SUPFAM" id="SSF52540">
    <property type="entry name" value="P-loop containing nucleoside triphosphate hydrolases"/>
    <property type="match status" value="1"/>
</dbReference>
<sequence length="790" mass="86169">MADRRALRVKAREVGAEAHLPYLHHVSEHVVSLATRAIVTCLRLEGVSFETADPAELNDLHTKLNLALRNVADERLALWSHIVRRRCADYPTGTFRSPFARELDVAYRAQLTQQHLYRNELTLSLVWHPGRDPTERAASLLARLGGARSRDSGDATSGLKKLEDATRDLTAALAAYAPRRLGLEERAGLLFSQPAEFLHELVSGERLPVPLVNGPIGPTLYTNRLVFGREVVEIRGAGRSSFAGMFGLKEYPAATKPGLLDGLLSAPMELVATQSFAFLGKAEAKTVLTRKQNQLLSANDPAASQVAGLDTALDDLESGRFVMGEHHLSVLVRADDPSHLSETMARARRLLAEAGAVVAREDLGLEAAYWAQLPGLFRYRARAGAITSRNFAALSPFHTFPTGHAEGTHWGAAVACLKTASGAPYHFAFHAGDLGNTFVCGPSGSGKTVFVTFALAQAEKLGCQLVLFDKDRGAELALRALGGTYLTLKTGRPTGLAPLKRLDLTPENLGFFGRLVRRLVTAEGRPLSATEEARIDAGLRALRDLPKHERSFAALRVFLGQRDPDGIGARLERWCQGGPLGWALDGDADALLLDAPALGFDMTAVLDDPELRTPLMMVLFHRVEALLDGRRLLIAIDEFWKALGDDAFRSLANDGLKTIRKKNGVMLFATQSPRDALASPIAHTIVEQCATQVFFPNPRGQAADYVDGFHLSRREFALIKEELSHESRRFLVKQGRHAVVAELDLSGQDAHLAVLSGRTVTVALLDRIRARVGDDPARWLPVFHAERNSA</sequence>
<reference evidence="9" key="1">
    <citation type="submission" date="2016-10" db="EMBL/GenBank/DDBJ databases">
        <authorList>
            <person name="Varghese N."/>
            <person name="Submissions S."/>
        </authorList>
    </citation>
    <scope>NUCLEOTIDE SEQUENCE [LARGE SCALE GENOMIC DNA]</scope>
    <source>
        <strain evidence="9">CGMCC 1.6474</strain>
    </source>
</reference>
<evidence type="ECO:0000256" key="2">
    <source>
        <dbReference type="ARBA" id="ARBA00022741"/>
    </source>
</evidence>
<evidence type="ECO:0000256" key="5">
    <source>
        <dbReference type="ARBA" id="ARBA00023635"/>
    </source>
</evidence>
<dbReference type="CDD" id="cd01127">
    <property type="entry name" value="TrwB_TraG_TraD_VirD4"/>
    <property type="match status" value="1"/>
</dbReference>
<keyword evidence="2" id="KW-0547">Nucleotide-binding</keyword>
<comment type="similarity">
    <text evidence="1">Belongs to the TrbE/VirB4 family.</text>
</comment>
<dbReference type="InterPro" id="IPR051162">
    <property type="entry name" value="T4SS_component"/>
</dbReference>
<dbReference type="NCBIfam" id="TIGR00929">
    <property type="entry name" value="VirB4_CagE"/>
    <property type="match status" value="1"/>
</dbReference>
<evidence type="ECO:0000256" key="1">
    <source>
        <dbReference type="ARBA" id="ARBA00006512"/>
    </source>
</evidence>
<keyword evidence="4" id="KW-0843">Virulence</keyword>
<dbReference type="Proteomes" id="UP000198804">
    <property type="component" value="Unassembled WGS sequence"/>
</dbReference>
<evidence type="ECO:0000259" key="6">
    <source>
        <dbReference type="Pfam" id="PF03135"/>
    </source>
</evidence>
<keyword evidence="9" id="KW-1185">Reference proteome</keyword>
<dbReference type="InterPro" id="IPR018145">
    <property type="entry name" value="CagE_TrbE_VirB_cntrl_dom"/>
</dbReference>
<dbReference type="InterPro" id="IPR043964">
    <property type="entry name" value="P-loop_TraG"/>
</dbReference>
<evidence type="ECO:0000313" key="8">
    <source>
        <dbReference type="EMBL" id="SFL57308.1"/>
    </source>
</evidence>
<gene>
    <name evidence="8" type="ORF">SAMN04488125_11841</name>
</gene>
<dbReference type="InterPro" id="IPR004346">
    <property type="entry name" value="CagE_TrbE_VirB"/>
</dbReference>
<dbReference type="PANTHER" id="PTHR30121">
    <property type="entry name" value="UNCHARACTERIZED PROTEIN YJGR-RELATED"/>
    <property type="match status" value="1"/>
</dbReference>
<dbReference type="GO" id="GO:0005524">
    <property type="term" value="F:ATP binding"/>
    <property type="evidence" value="ECO:0007669"/>
    <property type="project" value="UniProtKB-KW"/>
</dbReference>
<keyword evidence="3" id="KW-0067">ATP-binding</keyword>
<feature type="domain" description="CagE TrbE VirB component of type IV transporter system central" evidence="6">
    <location>
        <begin position="180"/>
        <end position="382"/>
    </location>
</feature>
<protein>
    <recommendedName>
        <fullName evidence="5">Type IV secretion system protein virB4</fullName>
    </recommendedName>
</protein>